<gene>
    <name evidence="3" type="ORF">JKF63_04029</name>
</gene>
<dbReference type="InterPro" id="IPR013087">
    <property type="entry name" value="Znf_C2H2_type"/>
</dbReference>
<protein>
    <recommendedName>
        <fullName evidence="2">C2H2-type domain-containing protein</fullName>
    </recommendedName>
</protein>
<dbReference type="GO" id="GO:0070475">
    <property type="term" value="P:rRNA base methylation"/>
    <property type="evidence" value="ECO:0007669"/>
    <property type="project" value="InterPro"/>
</dbReference>
<dbReference type="GeneID" id="94290101"/>
<dbReference type="RefSeq" id="XP_067755230.1">
    <property type="nucleotide sequence ID" value="XM_067900024.1"/>
</dbReference>
<name>A0A836I3W0_9TRYP</name>
<dbReference type="OrthoDB" id="273345at2759"/>
<dbReference type="GO" id="GO:0005737">
    <property type="term" value="C:cytoplasm"/>
    <property type="evidence" value="ECO:0007669"/>
    <property type="project" value="TreeGrafter"/>
</dbReference>
<comment type="caution">
    <text evidence="3">The sequence shown here is derived from an EMBL/GenBank/DDBJ whole genome shotgun (WGS) entry which is preliminary data.</text>
</comment>
<feature type="domain" description="C2H2-type" evidence="2">
    <location>
        <begin position="542"/>
        <end position="567"/>
    </location>
</feature>
<accession>A0A836I3W0</accession>
<dbReference type="SMART" id="SM00355">
    <property type="entry name" value="ZnF_C2H2"/>
    <property type="match status" value="2"/>
</dbReference>
<evidence type="ECO:0000259" key="2">
    <source>
        <dbReference type="SMART" id="SM00355"/>
    </source>
</evidence>
<keyword evidence="4" id="KW-1185">Reference proteome</keyword>
<evidence type="ECO:0000256" key="1">
    <source>
        <dbReference type="SAM" id="MobiDB-lite"/>
    </source>
</evidence>
<dbReference type="InterPro" id="IPR019446">
    <property type="entry name" value="BMT5-like"/>
</dbReference>
<dbReference type="AlphaFoldDB" id="A0A836I3W0"/>
<evidence type="ECO:0000313" key="3">
    <source>
        <dbReference type="EMBL" id="KAG5497762.1"/>
    </source>
</evidence>
<dbReference type="Proteomes" id="UP000674318">
    <property type="component" value="Unassembled WGS sequence"/>
</dbReference>
<dbReference type="Gene3D" id="3.30.160.60">
    <property type="entry name" value="Classic Zinc Finger"/>
    <property type="match status" value="1"/>
</dbReference>
<dbReference type="Pfam" id="PF10354">
    <property type="entry name" value="BMT5-like"/>
    <property type="match status" value="1"/>
</dbReference>
<proteinExistence type="predicted"/>
<dbReference type="GO" id="GO:0070042">
    <property type="term" value="F:rRNA (uridine-N3-)-methyltransferase activity"/>
    <property type="evidence" value="ECO:0007669"/>
    <property type="project" value="InterPro"/>
</dbReference>
<dbReference type="PANTHER" id="PTHR11538:SF26">
    <property type="entry name" value="FERREDOXIN-FOLD ANTICODON-BINDING DOMAIN-CONTAINING PROTEIN 1"/>
    <property type="match status" value="1"/>
</dbReference>
<dbReference type="PANTHER" id="PTHR11538">
    <property type="entry name" value="PHENYLALANYL-TRNA SYNTHETASE"/>
    <property type="match status" value="1"/>
</dbReference>
<evidence type="ECO:0000313" key="4">
    <source>
        <dbReference type="Proteomes" id="UP000674318"/>
    </source>
</evidence>
<reference evidence="3 4" key="1">
    <citation type="submission" date="2021-02" db="EMBL/GenBank/DDBJ databases">
        <title>Porcisia hertigi Genome sequencing and assembly.</title>
        <authorList>
            <person name="Almutairi H."/>
            <person name="Gatherer D."/>
        </authorList>
    </citation>
    <scope>NUCLEOTIDE SEQUENCE [LARGE SCALE GENOMIC DNA]</scope>
    <source>
        <strain evidence="3 4">C119</strain>
    </source>
</reference>
<dbReference type="EMBL" id="JAFJZO010000031">
    <property type="protein sequence ID" value="KAG5497762.1"/>
    <property type="molecule type" value="Genomic_DNA"/>
</dbReference>
<dbReference type="KEGG" id="phet:94290101"/>
<feature type="domain" description="C2H2-type" evidence="2">
    <location>
        <begin position="443"/>
        <end position="468"/>
    </location>
</feature>
<feature type="region of interest" description="Disordered" evidence="1">
    <location>
        <begin position="380"/>
        <end position="399"/>
    </location>
</feature>
<organism evidence="3 4">
    <name type="scientific">Porcisia hertigi</name>
    <dbReference type="NCBI Taxonomy" id="2761500"/>
    <lineage>
        <taxon>Eukaryota</taxon>
        <taxon>Discoba</taxon>
        <taxon>Euglenozoa</taxon>
        <taxon>Kinetoplastea</taxon>
        <taxon>Metakinetoplastina</taxon>
        <taxon>Trypanosomatida</taxon>
        <taxon>Trypanosomatidae</taxon>
        <taxon>Leishmaniinae</taxon>
        <taxon>Porcisia</taxon>
    </lineage>
</organism>
<sequence>MQEDIGDEANHRIGPATPVLPNPLTILLVGEGNLSFTYALIRRLSRSAAVRRATQSDVSPDERRHGSVVRVIATTFDNVTELQRKYPETVGFLAYFSAKQRVSVRYYGDVNATSLLSAPVSLRNHPCHLLMFNNPHIGFEDLYRQRSLLSHFFHSARELYRASATLDSPQEIVVTLCDDQARRWDLLGCAARSGYICVAAVLLRAADFPEYTNRRHQSDAAFPFGIMVQYYFVLFQAELHEVLLHLSAEVSLWTPERSSSLDENPPRRESFSEWLAVAHSSLGSCAQSVKREAEFRESVPIDTFVSTDEDFSVNSSATFLHQPLPLLHPTLVARVVAQVVLGSCFAHSSGHRGEAFMPYLPSSTWASLYRAQRLAEEHRRTSDPAAPAMAPMLPPQLDTSILGRPLTAREAKKLERYLSGYGAAMKAGAEQRRQAASAASCTWRCETCQPPRVFQTEEDMRQHRLAKHTSAPHLAPTLYARVHKQIEAPRDPLAMALDEMRLEDRGATDYCDICGLQFKSCDAYEEHLRYLSPLPGDAAADLVCNLCQPPKSFTDRRALEQHRATKHESAD</sequence>